<dbReference type="RefSeq" id="WP_111478439.1">
    <property type="nucleotide sequence ID" value="NZ_QHKM01000003.1"/>
</dbReference>
<dbReference type="AlphaFoldDB" id="A0A328BPM1"/>
<keyword evidence="2" id="KW-1185">Reference proteome</keyword>
<reference evidence="2" key="1">
    <citation type="submission" date="2018-05" db="EMBL/GenBank/DDBJ databases">
        <authorList>
            <person name="Nie L."/>
        </authorList>
    </citation>
    <scope>NUCLEOTIDE SEQUENCE [LARGE SCALE GENOMIC DNA]</scope>
    <source>
        <strain evidence="2">NL</strain>
    </source>
</reference>
<evidence type="ECO:0000313" key="1">
    <source>
        <dbReference type="EMBL" id="RAK67018.1"/>
    </source>
</evidence>
<organism evidence="1 2">
    <name type="scientific">Hymenobacter edaphi</name>
    <dbReference type="NCBI Taxonomy" id="2211146"/>
    <lineage>
        <taxon>Bacteria</taxon>
        <taxon>Pseudomonadati</taxon>
        <taxon>Bacteroidota</taxon>
        <taxon>Cytophagia</taxon>
        <taxon>Cytophagales</taxon>
        <taxon>Hymenobacteraceae</taxon>
        <taxon>Hymenobacter</taxon>
    </lineage>
</organism>
<evidence type="ECO:0000313" key="2">
    <source>
        <dbReference type="Proteomes" id="UP000248553"/>
    </source>
</evidence>
<protein>
    <submittedName>
        <fullName evidence="1">Uncharacterized protein</fullName>
    </submittedName>
</protein>
<comment type="caution">
    <text evidence="1">The sequence shown here is derived from an EMBL/GenBank/DDBJ whole genome shotgun (WGS) entry which is preliminary data.</text>
</comment>
<dbReference type="OrthoDB" id="883862at2"/>
<gene>
    <name evidence="1" type="ORF">DLM85_12520</name>
</gene>
<name>A0A328BPM1_9BACT</name>
<dbReference type="EMBL" id="QHKM01000003">
    <property type="protein sequence ID" value="RAK67018.1"/>
    <property type="molecule type" value="Genomic_DNA"/>
</dbReference>
<proteinExistence type="predicted"/>
<accession>A0A328BPM1</accession>
<dbReference type="Proteomes" id="UP000248553">
    <property type="component" value="Unassembled WGS sequence"/>
</dbReference>
<sequence>MMAAPRVRALVETSKSVAEIRVLVQLAPDLVVPWRWDLPYLLWAAWGTERTARWLTDQFHKHDGELSRLVGAEAVCQALRRALEVHHRFFRVAWLASL</sequence>